<keyword evidence="1" id="KW-1133">Transmembrane helix</keyword>
<reference evidence="4" key="1">
    <citation type="submission" date="2012-06" db="EMBL/GenBank/DDBJ databases">
        <title>Complete sequence of chromosome of Desulfomonile tiedjei DSM 6799.</title>
        <authorList>
            <person name="Lucas S."/>
            <person name="Copeland A."/>
            <person name="Lapidus A."/>
            <person name="Glavina del Rio T."/>
            <person name="Dalin E."/>
            <person name="Tice H."/>
            <person name="Bruce D."/>
            <person name="Goodwin L."/>
            <person name="Pitluck S."/>
            <person name="Peters L."/>
            <person name="Ovchinnikova G."/>
            <person name="Zeytun A."/>
            <person name="Lu M."/>
            <person name="Kyrpides N."/>
            <person name="Mavromatis K."/>
            <person name="Ivanova N."/>
            <person name="Brettin T."/>
            <person name="Detter J.C."/>
            <person name="Han C."/>
            <person name="Larimer F."/>
            <person name="Land M."/>
            <person name="Hauser L."/>
            <person name="Markowitz V."/>
            <person name="Cheng J.-F."/>
            <person name="Hugenholtz P."/>
            <person name="Woyke T."/>
            <person name="Wu D."/>
            <person name="Spring S."/>
            <person name="Schroeder M."/>
            <person name="Brambilla E."/>
            <person name="Klenk H.-P."/>
            <person name="Eisen J.A."/>
        </authorList>
    </citation>
    <scope>NUCLEOTIDE SEQUENCE [LARGE SCALE GENOMIC DNA]</scope>
    <source>
        <strain evidence="4">ATCC 49306 / DSM 6799 / DCB-1</strain>
    </source>
</reference>
<dbReference type="eggNOG" id="COG2836">
    <property type="taxonomic scope" value="Bacteria"/>
</dbReference>
<evidence type="ECO:0000313" key="4">
    <source>
        <dbReference type="Proteomes" id="UP000006055"/>
    </source>
</evidence>
<feature type="domain" description="Urease accessory protein UreH-like transmembrane" evidence="2">
    <location>
        <begin position="14"/>
        <end position="200"/>
    </location>
</feature>
<evidence type="ECO:0000259" key="2">
    <source>
        <dbReference type="Pfam" id="PF13386"/>
    </source>
</evidence>
<feature type="transmembrane region" description="Helical" evidence="1">
    <location>
        <begin position="190"/>
        <end position="210"/>
    </location>
</feature>
<proteinExistence type="predicted"/>
<dbReference type="Pfam" id="PF13386">
    <property type="entry name" value="DsbD_2"/>
    <property type="match status" value="1"/>
</dbReference>
<sequence length="211" mass="22415">MTLQSLGSHLLSGFGLGLTTGPFCFAACFPVLLSFVLGDKPDATKETWHFVGRFIAGRFAAYMIVGFISATLGAMLGAATHKICGIAWVILSLSLIAHGLGLKLPHGGLCEWIARQPDRKLFPYLVGGLTALNVCPPVLLAITYSLKSGNSTAGIAVFGAFFVATSLFILPAGFAGYLQRLGFVSWLGRLLAVVVGIVFLWEGFSLLRGYI</sequence>
<keyword evidence="1" id="KW-0472">Membrane</keyword>
<keyword evidence="1" id="KW-0812">Transmembrane</keyword>
<gene>
    <name evidence="3" type="ordered locus">Desti_0780</name>
</gene>
<keyword evidence="4" id="KW-1185">Reference proteome</keyword>
<protein>
    <recommendedName>
        <fullName evidence="2">Urease accessory protein UreH-like transmembrane domain-containing protein</fullName>
    </recommendedName>
</protein>
<dbReference type="OrthoDB" id="5525947at2"/>
<feature type="transmembrane region" description="Helical" evidence="1">
    <location>
        <begin position="85"/>
        <end position="102"/>
    </location>
</feature>
<accession>I4C1R4</accession>
<feature type="transmembrane region" description="Helical" evidence="1">
    <location>
        <begin position="59"/>
        <end position="79"/>
    </location>
</feature>
<dbReference type="InterPro" id="IPR039447">
    <property type="entry name" value="UreH-like_TM_dom"/>
</dbReference>
<dbReference type="AlphaFoldDB" id="I4C1R4"/>
<feature type="transmembrane region" description="Helical" evidence="1">
    <location>
        <begin position="20"/>
        <end position="38"/>
    </location>
</feature>
<evidence type="ECO:0000313" key="3">
    <source>
        <dbReference type="EMBL" id="AFM23505.1"/>
    </source>
</evidence>
<organism evidence="3 4">
    <name type="scientific">Desulfomonile tiedjei (strain ATCC 49306 / DSM 6799 / DCB-1)</name>
    <dbReference type="NCBI Taxonomy" id="706587"/>
    <lineage>
        <taxon>Bacteria</taxon>
        <taxon>Pseudomonadati</taxon>
        <taxon>Thermodesulfobacteriota</taxon>
        <taxon>Desulfomonilia</taxon>
        <taxon>Desulfomonilales</taxon>
        <taxon>Desulfomonilaceae</taxon>
        <taxon>Desulfomonile</taxon>
    </lineage>
</organism>
<name>I4C1R4_DESTA</name>
<dbReference type="STRING" id="706587.Desti_0780"/>
<feature type="transmembrane region" description="Helical" evidence="1">
    <location>
        <begin position="152"/>
        <end position="178"/>
    </location>
</feature>
<dbReference type="HOGENOM" id="CLU_114405_0_0_7"/>
<feature type="transmembrane region" description="Helical" evidence="1">
    <location>
        <begin position="122"/>
        <end position="146"/>
    </location>
</feature>
<dbReference type="EMBL" id="CP003360">
    <property type="protein sequence ID" value="AFM23505.1"/>
    <property type="molecule type" value="Genomic_DNA"/>
</dbReference>
<dbReference type="KEGG" id="dti:Desti_0780"/>
<dbReference type="RefSeq" id="WP_014808661.1">
    <property type="nucleotide sequence ID" value="NC_018025.1"/>
</dbReference>
<dbReference type="Proteomes" id="UP000006055">
    <property type="component" value="Chromosome"/>
</dbReference>
<evidence type="ECO:0000256" key="1">
    <source>
        <dbReference type="SAM" id="Phobius"/>
    </source>
</evidence>